<protein>
    <submittedName>
        <fullName evidence="6">Immune-associated nucleotide-binding protein 12-like</fullName>
    </submittedName>
</protein>
<evidence type="ECO:0000313" key="6">
    <source>
        <dbReference type="Ensembl" id="ENSFHEP00000018901.1"/>
    </source>
</evidence>
<evidence type="ECO:0000256" key="3">
    <source>
        <dbReference type="ARBA" id="ARBA00023134"/>
    </source>
</evidence>
<dbReference type="Pfam" id="PF04548">
    <property type="entry name" value="AIG1"/>
    <property type="match status" value="2"/>
</dbReference>
<name>A0A3Q2PYG5_FUNHE</name>
<dbReference type="PROSITE" id="PS51720">
    <property type="entry name" value="G_AIG1"/>
    <property type="match status" value="2"/>
</dbReference>
<dbReference type="PANTHER" id="PTHR10903:SF107">
    <property type="entry name" value="GTPASE IMAP FAMILY MEMBER 4-LIKE-RELATED"/>
    <property type="match status" value="1"/>
</dbReference>
<dbReference type="Ensembl" id="ENSFHET00000034564.1">
    <property type="protein sequence ID" value="ENSFHEP00000018901.1"/>
    <property type="gene ID" value="ENSFHEG00000020783.1"/>
</dbReference>
<reference evidence="6" key="2">
    <citation type="submission" date="2025-09" db="UniProtKB">
        <authorList>
            <consortium name="Ensembl"/>
        </authorList>
    </citation>
    <scope>IDENTIFICATION</scope>
</reference>
<reference evidence="6" key="1">
    <citation type="submission" date="2025-08" db="UniProtKB">
        <authorList>
            <consortium name="Ensembl"/>
        </authorList>
    </citation>
    <scope>IDENTIFICATION</scope>
</reference>
<dbReference type="FunFam" id="3.40.50.300:FF:001809">
    <property type="entry name" value="Si:ch1073-365p7.2"/>
    <property type="match status" value="1"/>
</dbReference>
<evidence type="ECO:0000256" key="4">
    <source>
        <dbReference type="SAM" id="MobiDB-lite"/>
    </source>
</evidence>
<dbReference type="GeneID" id="105920901"/>
<evidence type="ECO:0000259" key="5">
    <source>
        <dbReference type="PROSITE" id="PS51720"/>
    </source>
</evidence>
<keyword evidence="3" id="KW-0342">GTP-binding</keyword>
<evidence type="ECO:0000256" key="1">
    <source>
        <dbReference type="ARBA" id="ARBA00008535"/>
    </source>
</evidence>
<accession>A0A3Q2PYG5</accession>
<proteinExistence type="inferred from homology"/>
<evidence type="ECO:0000313" key="7">
    <source>
        <dbReference type="Proteomes" id="UP000265000"/>
    </source>
</evidence>
<dbReference type="Proteomes" id="UP000265000">
    <property type="component" value="Unplaced"/>
</dbReference>
<feature type="region of interest" description="Disordered" evidence="4">
    <location>
        <begin position="235"/>
        <end position="254"/>
    </location>
</feature>
<dbReference type="InterPro" id="IPR045058">
    <property type="entry name" value="GIMA/IAN/Toc"/>
</dbReference>
<dbReference type="GO" id="GO:0005525">
    <property type="term" value="F:GTP binding"/>
    <property type="evidence" value="ECO:0007669"/>
    <property type="project" value="UniProtKB-KW"/>
</dbReference>
<dbReference type="InterPro" id="IPR027417">
    <property type="entry name" value="P-loop_NTPase"/>
</dbReference>
<evidence type="ECO:0000256" key="2">
    <source>
        <dbReference type="ARBA" id="ARBA00022741"/>
    </source>
</evidence>
<dbReference type="OrthoDB" id="9982588at2759"/>
<keyword evidence="2" id="KW-0547">Nucleotide-binding</keyword>
<sequence length="438" mass="48776">MASLSGSKPTQSQLVLLLLGERESGKSSAGDAILSRRAFDRKTTRSCRRAATVFGLQVSVVDTPGWLSPSTTPHTVSEELVRALSLCHPGPDAILLVLPTTSMFCQEEWRAMEAQLRLLGAPIWKRAIVLFTHGDKLGALPVQEHIRQQGGTLRWLLERCGNRYQVMSSTSRTARLHVRELFQKIRRMAELSEHIREIHCRVSAQLGDLSMREEQRRNGRPQEIEMTVMVNVYGSRPGRREASGSGRRRGVAGGADGLKPALTLILLGRRKSGKSSAGNMILQREEFRRDAKTTRCAAGHAEISGRSVTVVDTPGWSLFGRANPEQVRREMRQSPSLSPAGSKVTFLLAVPVDSFAEKDRKAVETYLTVLGDGVWRSTAVLFTYGDALEGRTIERFIEKKGQPLQWVLDMCDHRHHVCDTNTDDTAEVEQLLEMVERS</sequence>
<dbReference type="PANTHER" id="PTHR10903">
    <property type="entry name" value="GTPASE, IMAP FAMILY MEMBER-RELATED"/>
    <property type="match status" value="1"/>
</dbReference>
<dbReference type="SUPFAM" id="SSF52540">
    <property type="entry name" value="P-loop containing nucleoside triphosphate hydrolases"/>
    <property type="match status" value="2"/>
</dbReference>
<dbReference type="AlphaFoldDB" id="A0A3Q2PYG5"/>
<feature type="domain" description="AIG1-type G" evidence="5">
    <location>
        <begin position="259"/>
        <end position="438"/>
    </location>
</feature>
<dbReference type="InterPro" id="IPR006703">
    <property type="entry name" value="G_AIG1"/>
</dbReference>
<dbReference type="GeneTree" id="ENSGT00940000162556"/>
<organism evidence="6 7">
    <name type="scientific">Fundulus heteroclitus</name>
    <name type="common">Killifish</name>
    <name type="synonym">Mummichog</name>
    <dbReference type="NCBI Taxonomy" id="8078"/>
    <lineage>
        <taxon>Eukaryota</taxon>
        <taxon>Metazoa</taxon>
        <taxon>Chordata</taxon>
        <taxon>Craniata</taxon>
        <taxon>Vertebrata</taxon>
        <taxon>Euteleostomi</taxon>
        <taxon>Actinopterygii</taxon>
        <taxon>Neopterygii</taxon>
        <taxon>Teleostei</taxon>
        <taxon>Neoteleostei</taxon>
        <taxon>Acanthomorphata</taxon>
        <taxon>Ovalentaria</taxon>
        <taxon>Atherinomorphae</taxon>
        <taxon>Cyprinodontiformes</taxon>
        <taxon>Fundulidae</taxon>
        <taxon>Fundulus</taxon>
    </lineage>
</organism>
<comment type="similarity">
    <text evidence="1">Belongs to the TRAFAC class TrmE-Era-EngA-EngB-Septin-like GTPase superfamily. AIG1/Toc34/Toc159-like paraseptin GTPase family. IAN subfamily.</text>
</comment>
<keyword evidence="7" id="KW-1185">Reference proteome</keyword>
<dbReference type="Gene3D" id="3.40.50.300">
    <property type="entry name" value="P-loop containing nucleotide triphosphate hydrolases"/>
    <property type="match status" value="2"/>
</dbReference>
<feature type="domain" description="AIG1-type G" evidence="5">
    <location>
        <begin position="11"/>
        <end position="203"/>
    </location>
</feature>